<reference evidence="2" key="1">
    <citation type="submission" date="2016-06" db="EMBL/GenBank/DDBJ databases">
        <title>Parallel loss of symbiosis genes in relatives of nitrogen-fixing non-legume Parasponia.</title>
        <authorList>
            <person name="Van Velzen R."/>
            <person name="Holmer R."/>
            <person name="Bu F."/>
            <person name="Rutten L."/>
            <person name="Van Zeijl A."/>
            <person name="Liu W."/>
            <person name="Santuari L."/>
            <person name="Cao Q."/>
            <person name="Sharma T."/>
            <person name="Shen D."/>
            <person name="Roswanjaya Y."/>
            <person name="Wardhani T."/>
            <person name="Kalhor M.S."/>
            <person name="Jansen J."/>
            <person name="Van den Hoogen J."/>
            <person name="Gungor B."/>
            <person name="Hartog M."/>
            <person name="Hontelez J."/>
            <person name="Verver J."/>
            <person name="Yang W.-C."/>
            <person name="Schijlen E."/>
            <person name="Repin R."/>
            <person name="Schilthuizen M."/>
            <person name="Schranz E."/>
            <person name="Heidstra R."/>
            <person name="Miyata K."/>
            <person name="Fedorova E."/>
            <person name="Kohlen W."/>
            <person name="Bisseling T."/>
            <person name="Smit S."/>
            <person name="Geurts R."/>
        </authorList>
    </citation>
    <scope>NUCLEOTIDE SEQUENCE [LARGE SCALE GENOMIC DNA]</scope>
    <source>
        <strain evidence="2">cv. WU1-14</strain>
    </source>
</reference>
<dbReference type="Proteomes" id="UP000237105">
    <property type="component" value="Unassembled WGS sequence"/>
</dbReference>
<dbReference type="PANTHER" id="PTHR33116:SF78">
    <property type="entry name" value="OS12G0587133 PROTEIN"/>
    <property type="match status" value="1"/>
</dbReference>
<dbReference type="EMBL" id="JXTB01000067">
    <property type="protein sequence ID" value="PON67927.1"/>
    <property type="molecule type" value="Genomic_DNA"/>
</dbReference>
<name>A0A2P5D3P7_PARAD</name>
<dbReference type="AlphaFoldDB" id="A0A2P5D3P7"/>
<sequence>DQEKFKNLLQLLEVFCSIFGWCVNMAKSTLLGINVDEEFIHSTAVHLVCEVGSWPIKYLGMPLGGNLEKLDFWEPIVAKVTKRLDRWKRAFLSRGGRLALIQSVLSSIHSYLLFANF</sequence>
<evidence type="ECO:0000313" key="2">
    <source>
        <dbReference type="Proteomes" id="UP000237105"/>
    </source>
</evidence>
<protein>
    <recommendedName>
        <fullName evidence="3">Cysteine-rich receptor-like protein kinase</fullName>
    </recommendedName>
</protein>
<comment type="caution">
    <text evidence="1">The sequence shown here is derived from an EMBL/GenBank/DDBJ whole genome shotgun (WGS) entry which is preliminary data.</text>
</comment>
<accession>A0A2P5D3P7</accession>
<evidence type="ECO:0000313" key="1">
    <source>
        <dbReference type="EMBL" id="PON67927.1"/>
    </source>
</evidence>
<dbReference type="STRING" id="3476.A0A2P5D3P7"/>
<feature type="non-terminal residue" evidence="1">
    <location>
        <position position="1"/>
    </location>
</feature>
<proteinExistence type="predicted"/>
<keyword evidence="2" id="KW-1185">Reference proteome</keyword>
<dbReference type="OrthoDB" id="1929473at2759"/>
<gene>
    <name evidence="1" type="ORF">PanWU01x14_099240</name>
</gene>
<evidence type="ECO:0008006" key="3">
    <source>
        <dbReference type="Google" id="ProtNLM"/>
    </source>
</evidence>
<dbReference type="PANTHER" id="PTHR33116">
    <property type="entry name" value="REVERSE TRANSCRIPTASE ZINC-BINDING DOMAIN-CONTAINING PROTEIN-RELATED-RELATED"/>
    <property type="match status" value="1"/>
</dbReference>
<organism evidence="1 2">
    <name type="scientific">Parasponia andersonii</name>
    <name type="common">Sponia andersonii</name>
    <dbReference type="NCBI Taxonomy" id="3476"/>
    <lineage>
        <taxon>Eukaryota</taxon>
        <taxon>Viridiplantae</taxon>
        <taxon>Streptophyta</taxon>
        <taxon>Embryophyta</taxon>
        <taxon>Tracheophyta</taxon>
        <taxon>Spermatophyta</taxon>
        <taxon>Magnoliopsida</taxon>
        <taxon>eudicotyledons</taxon>
        <taxon>Gunneridae</taxon>
        <taxon>Pentapetalae</taxon>
        <taxon>rosids</taxon>
        <taxon>fabids</taxon>
        <taxon>Rosales</taxon>
        <taxon>Cannabaceae</taxon>
        <taxon>Parasponia</taxon>
    </lineage>
</organism>